<accession>A0A2T2N2J2</accession>
<dbReference type="AlphaFoldDB" id="A0A2T2N2J2"/>
<keyword evidence="1" id="KW-0812">Transmembrane</keyword>
<gene>
    <name evidence="2" type="ORF">BS50DRAFT_579865</name>
</gene>
<evidence type="ECO:0000256" key="1">
    <source>
        <dbReference type="SAM" id="Phobius"/>
    </source>
</evidence>
<proteinExistence type="predicted"/>
<sequence length="368" mass="38568">MAYQNFKRRMAFEIEARATSSATASATISLAQPTTVIPLTTTFTPVSSCYENRLTMLPPPNWPIFANEPVPAANVTFSDCYPPEFLVSYTSVSSGRLGSSIVPAMSPLVCPDNFCTMYQDDGNYAACCPSGYQFHPPDTTIDASRPAYGGLCYSDFTGGQDYPVTAYNETGDTASQVFPAASTDQAFAHPIDGWALSAPSAIGCRASSSTLASSSTNSNISVEVSSAPATSATADASSESNSISSGAIAGAVVGGVAGLAAIVAFIWFILAYYRKNKRPPPPPPKVHQVADDFARPKDTIYYRHEAAGDYGGNEIGSSGRLVPEKDGRGVLGPNGGNGAYEMDAHTPVELDAGAVVQYPNDKKPGMAI</sequence>
<reference evidence="2 3" key="1">
    <citation type="journal article" date="2018" name="Front. Microbiol.">
        <title>Genome-Wide Analysis of Corynespora cassiicola Leaf Fall Disease Putative Effectors.</title>
        <authorList>
            <person name="Lopez D."/>
            <person name="Ribeiro S."/>
            <person name="Label P."/>
            <person name="Fumanal B."/>
            <person name="Venisse J.S."/>
            <person name="Kohler A."/>
            <person name="de Oliveira R.R."/>
            <person name="Labutti K."/>
            <person name="Lipzen A."/>
            <person name="Lail K."/>
            <person name="Bauer D."/>
            <person name="Ohm R.A."/>
            <person name="Barry K.W."/>
            <person name="Spatafora J."/>
            <person name="Grigoriev I.V."/>
            <person name="Martin F.M."/>
            <person name="Pujade-Renaud V."/>
        </authorList>
    </citation>
    <scope>NUCLEOTIDE SEQUENCE [LARGE SCALE GENOMIC DNA]</scope>
    <source>
        <strain evidence="2 3">Philippines</strain>
    </source>
</reference>
<evidence type="ECO:0000313" key="2">
    <source>
        <dbReference type="EMBL" id="PSN59640.1"/>
    </source>
</evidence>
<keyword evidence="3" id="KW-1185">Reference proteome</keyword>
<dbReference type="STRING" id="1448308.A0A2T2N2J2"/>
<evidence type="ECO:0000313" key="3">
    <source>
        <dbReference type="Proteomes" id="UP000240883"/>
    </source>
</evidence>
<keyword evidence="1" id="KW-1133">Transmembrane helix</keyword>
<feature type="transmembrane region" description="Helical" evidence="1">
    <location>
        <begin position="247"/>
        <end position="273"/>
    </location>
</feature>
<organism evidence="2 3">
    <name type="scientific">Corynespora cassiicola Philippines</name>
    <dbReference type="NCBI Taxonomy" id="1448308"/>
    <lineage>
        <taxon>Eukaryota</taxon>
        <taxon>Fungi</taxon>
        <taxon>Dikarya</taxon>
        <taxon>Ascomycota</taxon>
        <taxon>Pezizomycotina</taxon>
        <taxon>Dothideomycetes</taxon>
        <taxon>Pleosporomycetidae</taxon>
        <taxon>Pleosporales</taxon>
        <taxon>Corynesporascaceae</taxon>
        <taxon>Corynespora</taxon>
    </lineage>
</organism>
<name>A0A2T2N2J2_CORCC</name>
<keyword evidence="1" id="KW-0472">Membrane</keyword>
<dbReference type="Proteomes" id="UP000240883">
    <property type="component" value="Unassembled WGS sequence"/>
</dbReference>
<protein>
    <submittedName>
        <fullName evidence="2">Uncharacterized protein</fullName>
    </submittedName>
</protein>
<dbReference type="EMBL" id="KZ678154">
    <property type="protein sequence ID" value="PSN59640.1"/>
    <property type="molecule type" value="Genomic_DNA"/>
</dbReference>
<dbReference type="OrthoDB" id="5985073at2759"/>